<dbReference type="EMBL" id="WWCM01000014">
    <property type="protein sequence ID" value="MYM41168.1"/>
    <property type="molecule type" value="Genomic_DNA"/>
</dbReference>
<sequence length="172" mass="18823">MFPNTIRHTAREVKQSPNYADQNVGTMLEIASVGATGGLAASGVRAYRLYRWSQIARWNDRQAARNRADFEKYKDALRAEMEKPHTENPALSDLMDTLYRENATVGSGSTAAAVRQELETGMPVGGAFHSQKAQDSISALQRWLSKNPAASPGDRAAAENVIQDMSNALRGK</sequence>
<evidence type="ECO:0000313" key="3">
    <source>
        <dbReference type="Proteomes" id="UP000478090"/>
    </source>
</evidence>
<proteinExistence type="predicted"/>
<organism evidence="2 3">
    <name type="scientific">Duganella qianjiadongensis</name>
    <dbReference type="NCBI Taxonomy" id="2692176"/>
    <lineage>
        <taxon>Bacteria</taxon>
        <taxon>Pseudomonadati</taxon>
        <taxon>Pseudomonadota</taxon>
        <taxon>Betaproteobacteria</taxon>
        <taxon>Burkholderiales</taxon>
        <taxon>Oxalobacteraceae</taxon>
        <taxon>Telluria group</taxon>
        <taxon>Duganella</taxon>
    </lineage>
</organism>
<gene>
    <name evidence="2" type="ORF">GTP27_17765</name>
</gene>
<feature type="region of interest" description="Disordered" evidence="1">
    <location>
        <begin position="146"/>
        <end position="172"/>
    </location>
</feature>
<accession>A0ABW9VRR1</accession>
<name>A0ABW9VRR1_9BURK</name>
<evidence type="ECO:0000313" key="2">
    <source>
        <dbReference type="EMBL" id="MYM41168.1"/>
    </source>
</evidence>
<keyword evidence="3" id="KW-1185">Reference proteome</keyword>
<dbReference type="RefSeq" id="WP_161040495.1">
    <property type="nucleotide sequence ID" value="NZ_WWCM01000014.1"/>
</dbReference>
<protein>
    <submittedName>
        <fullName evidence="2">Uncharacterized protein</fullName>
    </submittedName>
</protein>
<comment type="caution">
    <text evidence="2">The sequence shown here is derived from an EMBL/GenBank/DDBJ whole genome shotgun (WGS) entry which is preliminary data.</text>
</comment>
<reference evidence="2 3" key="1">
    <citation type="submission" date="2019-12" db="EMBL/GenBank/DDBJ databases">
        <title>Novel species isolated from a subtropical stream in China.</title>
        <authorList>
            <person name="Lu H."/>
        </authorList>
    </citation>
    <scope>NUCLEOTIDE SEQUENCE [LARGE SCALE GENOMIC DNA]</scope>
    <source>
        <strain evidence="2 3">CY13W</strain>
    </source>
</reference>
<dbReference type="Proteomes" id="UP000478090">
    <property type="component" value="Unassembled WGS sequence"/>
</dbReference>
<evidence type="ECO:0000256" key="1">
    <source>
        <dbReference type="SAM" id="MobiDB-lite"/>
    </source>
</evidence>